<dbReference type="RefSeq" id="WP_089986692.1">
    <property type="nucleotide sequence ID" value="NZ_CP167119.1"/>
</dbReference>
<comment type="caution">
    <text evidence="1">The sequence shown here is derived from an EMBL/GenBank/DDBJ whole genome shotgun (WGS) entry which is preliminary data.</text>
</comment>
<sequence length="142" mass="16156">MTGNMTTYITKVNKACDDLDFVSARVLIETNLLKLSDAKYYRLLNTSARVLIKHVLANRQTQQECTKLSRADMLTINKINEYCSNFDIAMLKRTLKNSFELVQRSDVMPLLNNDAKIILDNMGALLGAHQVHNKNTYQTRSG</sequence>
<evidence type="ECO:0000313" key="1">
    <source>
        <dbReference type="EMBL" id="SER35846.1"/>
    </source>
</evidence>
<evidence type="ECO:0000313" key="2">
    <source>
        <dbReference type="Proteomes" id="UP000199410"/>
    </source>
</evidence>
<protein>
    <submittedName>
        <fullName evidence="1">Uncharacterized protein</fullName>
    </submittedName>
</protein>
<dbReference type="AlphaFoldDB" id="A0A1H9NIT3"/>
<proteinExistence type="predicted"/>
<reference evidence="1 2" key="1">
    <citation type="submission" date="2016-10" db="EMBL/GenBank/DDBJ databases">
        <authorList>
            <person name="Varghese N."/>
            <person name="Submissions S."/>
        </authorList>
    </citation>
    <scope>NUCLEOTIDE SEQUENCE [LARGE SCALE GENOMIC DNA]</scope>
    <source>
        <strain evidence="1 2">TC-13</strain>
    </source>
</reference>
<dbReference type="EMBL" id="FOEL01000014">
    <property type="protein sequence ID" value="SER35846.1"/>
    <property type="molecule type" value="Genomic_DNA"/>
</dbReference>
<name>A0A1H9NIT3_9BACI</name>
<gene>
    <name evidence="1" type="ORF">SAMN02787113_03605</name>
</gene>
<dbReference type="Proteomes" id="UP000199410">
    <property type="component" value="Unassembled WGS sequence"/>
</dbReference>
<accession>A0A1H9NIT3</accession>
<organism evidence="1 2">
    <name type="scientific">Lysinibacillus fusiformis</name>
    <dbReference type="NCBI Taxonomy" id="28031"/>
    <lineage>
        <taxon>Bacteria</taxon>
        <taxon>Bacillati</taxon>
        <taxon>Bacillota</taxon>
        <taxon>Bacilli</taxon>
        <taxon>Bacillales</taxon>
        <taxon>Bacillaceae</taxon>
        <taxon>Lysinibacillus</taxon>
    </lineage>
</organism>